<dbReference type="EMBL" id="JBHLXJ010000015">
    <property type="protein sequence ID" value="MFC0350884.1"/>
    <property type="molecule type" value="Genomic_DNA"/>
</dbReference>
<organism evidence="2 3">
    <name type="scientific">Undibacterium danionis</name>
    <dbReference type="NCBI Taxonomy" id="1812100"/>
    <lineage>
        <taxon>Bacteria</taxon>
        <taxon>Pseudomonadati</taxon>
        <taxon>Pseudomonadota</taxon>
        <taxon>Betaproteobacteria</taxon>
        <taxon>Burkholderiales</taxon>
        <taxon>Oxalobacteraceae</taxon>
        <taxon>Undibacterium</taxon>
    </lineage>
</organism>
<feature type="signal peptide" evidence="1">
    <location>
        <begin position="1"/>
        <end position="26"/>
    </location>
</feature>
<dbReference type="SUPFAM" id="SSF56935">
    <property type="entry name" value="Porins"/>
    <property type="match status" value="1"/>
</dbReference>
<dbReference type="InterPro" id="IPR010583">
    <property type="entry name" value="MipA"/>
</dbReference>
<accession>A0ABV6IGD3</accession>
<dbReference type="Pfam" id="PF06629">
    <property type="entry name" value="MipA"/>
    <property type="match status" value="1"/>
</dbReference>
<keyword evidence="1" id="KW-0732">Signal</keyword>
<dbReference type="Proteomes" id="UP001589844">
    <property type="component" value="Unassembled WGS sequence"/>
</dbReference>
<evidence type="ECO:0000313" key="2">
    <source>
        <dbReference type="EMBL" id="MFC0350884.1"/>
    </source>
</evidence>
<gene>
    <name evidence="2" type="ORF">ACFFJH_13795</name>
</gene>
<reference evidence="2 3" key="1">
    <citation type="submission" date="2024-09" db="EMBL/GenBank/DDBJ databases">
        <authorList>
            <person name="Sun Q."/>
            <person name="Mori K."/>
        </authorList>
    </citation>
    <scope>NUCLEOTIDE SEQUENCE [LARGE SCALE GENOMIC DNA]</scope>
    <source>
        <strain evidence="2 3">CCM 8677</strain>
    </source>
</reference>
<feature type="chain" id="PRO_5046830417" evidence="1">
    <location>
        <begin position="27"/>
        <end position="270"/>
    </location>
</feature>
<proteinExistence type="predicted"/>
<evidence type="ECO:0000256" key="1">
    <source>
        <dbReference type="SAM" id="SignalP"/>
    </source>
</evidence>
<sequence>MKKLAGFTILYASLSASLGISLSAQAQNLGVDQFTSVKNTDGTKQLVGVTSFKSVGMTSAFDSTNKQTKRGLYLSNNSLTSLNFSNSDKLEYGVHFNLETPQDYIDLNRNDYIRDNFKTPKIANSTLTTGAYLNYRLTPNYALTSSLNYSNGNERGAQLSVGAKATSIFNKKHRLTTVFSVNWGNQNYVGGNLWNQIDNKYIQNTNSLNLSNYTPRTELRLGTSWNWNIDPSWSLSTGVSARHMLGDSSKNLFLQQRTPVTIFSVITYRF</sequence>
<comment type="caution">
    <text evidence="2">The sequence shown here is derived from an EMBL/GenBank/DDBJ whole genome shotgun (WGS) entry which is preliminary data.</text>
</comment>
<protein>
    <submittedName>
        <fullName evidence="2">MipA/OmpV family protein</fullName>
    </submittedName>
</protein>
<name>A0ABV6IGD3_9BURK</name>
<dbReference type="RefSeq" id="WP_390213426.1">
    <property type="nucleotide sequence ID" value="NZ_JBHLXJ010000015.1"/>
</dbReference>
<keyword evidence="3" id="KW-1185">Reference proteome</keyword>
<evidence type="ECO:0000313" key="3">
    <source>
        <dbReference type="Proteomes" id="UP001589844"/>
    </source>
</evidence>